<proteinExistence type="predicted"/>
<evidence type="ECO:0000256" key="1">
    <source>
        <dbReference type="SAM" id="MobiDB-lite"/>
    </source>
</evidence>
<reference evidence="3" key="1">
    <citation type="submission" date="2016-06" db="EMBL/GenBank/DDBJ databases">
        <title>Parallel loss of symbiosis genes in relatives of nitrogen-fixing non-legume Parasponia.</title>
        <authorList>
            <person name="Van Velzen R."/>
            <person name="Holmer R."/>
            <person name="Bu F."/>
            <person name="Rutten L."/>
            <person name="Van Zeijl A."/>
            <person name="Liu W."/>
            <person name="Santuari L."/>
            <person name="Cao Q."/>
            <person name="Sharma T."/>
            <person name="Shen D."/>
            <person name="Roswanjaya Y."/>
            <person name="Wardhani T."/>
            <person name="Kalhor M.S."/>
            <person name="Jansen J."/>
            <person name="Van den Hoogen J."/>
            <person name="Gungor B."/>
            <person name="Hartog M."/>
            <person name="Hontelez J."/>
            <person name="Verver J."/>
            <person name="Yang W.-C."/>
            <person name="Schijlen E."/>
            <person name="Repin R."/>
            <person name="Schilthuizen M."/>
            <person name="Schranz E."/>
            <person name="Heidstra R."/>
            <person name="Miyata K."/>
            <person name="Fedorova E."/>
            <person name="Kohlen W."/>
            <person name="Bisseling T."/>
            <person name="Smit S."/>
            <person name="Geurts R."/>
        </authorList>
    </citation>
    <scope>NUCLEOTIDE SEQUENCE [LARGE SCALE GENOMIC DNA]</scope>
    <source>
        <strain evidence="3">cv. RG33-2</strain>
    </source>
</reference>
<accession>A0A2P5FT37</accession>
<keyword evidence="3" id="KW-1185">Reference proteome</keyword>
<comment type="caution">
    <text evidence="2">The sequence shown here is derived from an EMBL/GenBank/DDBJ whole genome shotgun (WGS) entry which is preliminary data.</text>
</comment>
<evidence type="ECO:0000313" key="3">
    <source>
        <dbReference type="Proteomes" id="UP000237000"/>
    </source>
</evidence>
<feature type="region of interest" description="Disordered" evidence="1">
    <location>
        <begin position="18"/>
        <end position="53"/>
    </location>
</feature>
<evidence type="ECO:0000313" key="2">
    <source>
        <dbReference type="EMBL" id="POO00942.1"/>
    </source>
</evidence>
<dbReference type="InParanoid" id="A0A2P5FT37"/>
<name>A0A2P5FT37_TREOI</name>
<gene>
    <name evidence="2" type="ORF">TorRG33x02_031250</name>
</gene>
<organism evidence="2 3">
    <name type="scientific">Trema orientale</name>
    <name type="common">Charcoal tree</name>
    <name type="synonym">Celtis orientalis</name>
    <dbReference type="NCBI Taxonomy" id="63057"/>
    <lineage>
        <taxon>Eukaryota</taxon>
        <taxon>Viridiplantae</taxon>
        <taxon>Streptophyta</taxon>
        <taxon>Embryophyta</taxon>
        <taxon>Tracheophyta</taxon>
        <taxon>Spermatophyta</taxon>
        <taxon>Magnoliopsida</taxon>
        <taxon>eudicotyledons</taxon>
        <taxon>Gunneridae</taxon>
        <taxon>Pentapetalae</taxon>
        <taxon>rosids</taxon>
        <taxon>fabids</taxon>
        <taxon>Rosales</taxon>
        <taxon>Cannabaceae</taxon>
        <taxon>Trema</taxon>
    </lineage>
</organism>
<sequence length="85" mass="9510">MSSNEYCITNRTYPMQFGTPADVGKRSATPTSSRSRHLHGEHQKAAKTVSSWRETDQLRSTEGLIDAATNVNVSELYVPEIIRID</sequence>
<dbReference type="EMBL" id="JXTC01000010">
    <property type="protein sequence ID" value="POO00942.1"/>
    <property type="molecule type" value="Genomic_DNA"/>
</dbReference>
<dbReference type="AlphaFoldDB" id="A0A2P5FT37"/>
<dbReference type="Proteomes" id="UP000237000">
    <property type="component" value="Unassembled WGS sequence"/>
</dbReference>
<protein>
    <submittedName>
        <fullName evidence="2">Uncharacterized protein</fullName>
    </submittedName>
</protein>